<feature type="compositionally biased region" description="Basic and acidic residues" evidence="2">
    <location>
        <begin position="342"/>
        <end position="361"/>
    </location>
</feature>
<proteinExistence type="inferred from homology"/>
<dbReference type="SUPFAM" id="SSF48371">
    <property type="entry name" value="ARM repeat"/>
    <property type="match status" value="1"/>
</dbReference>
<dbReference type="Proteomes" id="UP000321570">
    <property type="component" value="Unassembled WGS sequence"/>
</dbReference>
<dbReference type="InterPro" id="IPR007205">
    <property type="entry name" value="Protein_HGH1_N"/>
</dbReference>
<name>A0A564YS94_HYMDI</name>
<dbReference type="InterPro" id="IPR016024">
    <property type="entry name" value="ARM-type_fold"/>
</dbReference>
<evidence type="ECO:0000259" key="4">
    <source>
        <dbReference type="Pfam" id="PF04064"/>
    </source>
</evidence>
<dbReference type="InterPro" id="IPR007206">
    <property type="entry name" value="Protein_HGH1_C"/>
</dbReference>
<feature type="region of interest" description="Disordered" evidence="2">
    <location>
        <begin position="342"/>
        <end position="367"/>
    </location>
</feature>
<dbReference type="Pfam" id="PF04063">
    <property type="entry name" value="DUF383"/>
    <property type="match status" value="1"/>
</dbReference>
<feature type="domain" description="Protein HGH1 C-terminal" evidence="4">
    <location>
        <begin position="266"/>
        <end position="333"/>
    </location>
</feature>
<keyword evidence="6" id="KW-1185">Reference proteome</keyword>
<dbReference type="EMBL" id="CABIJS010000344">
    <property type="protein sequence ID" value="VUZ50141.1"/>
    <property type="molecule type" value="Genomic_DNA"/>
</dbReference>
<feature type="domain" description="Protein HGH1 N-terminal" evidence="3">
    <location>
        <begin position="150"/>
        <end position="256"/>
    </location>
</feature>
<gene>
    <name evidence="5" type="ORF">WMSIL1_LOCUS9057</name>
</gene>
<dbReference type="PANTHER" id="PTHR13387:SF9">
    <property type="entry name" value="PROTEIN HGH1 HOMOLOG"/>
    <property type="match status" value="1"/>
</dbReference>
<organism evidence="5 6">
    <name type="scientific">Hymenolepis diminuta</name>
    <name type="common">Rat tapeworm</name>
    <dbReference type="NCBI Taxonomy" id="6216"/>
    <lineage>
        <taxon>Eukaryota</taxon>
        <taxon>Metazoa</taxon>
        <taxon>Spiralia</taxon>
        <taxon>Lophotrochozoa</taxon>
        <taxon>Platyhelminthes</taxon>
        <taxon>Cestoda</taxon>
        <taxon>Eucestoda</taxon>
        <taxon>Cyclophyllidea</taxon>
        <taxon>Hymenolepididae</taxon>
        <taxon>Hymenolepis</taxon>
    </lineage>
</organism>
<evidence type="ECO:0000256" key="2">
    <source>
        <dbReference type="SAM" id="MobiDB-lite"/>
    </source>
</evidence>
<evidence type="ECO:0000259" key="3">
    <source>
        <dbReference type="Pfam" id="PF04063"/>
    </source>
</evidence>
<dbReference type="AlphaFoldDB" id="A0A564YS94"/>
<protein>
    <submittedName>
        <fullName evidence="5">Uncharacterized protein</fullName>
    </submittedName>
</protein>
<evidence type="ECO:0000256" key="1">
    <source>
        <dbReference type="ARBA" id="ARBA00006712"/>
    </source>
</evidence>
<evidence type="ECO:0000313" key="5">
    <source>
        <dbReference type="EMBL" id="VUZ50141.1"/>
    </source>
</evidence>
<dbReference type="PANTHER" id="PTHR13387">
    <property type="entry name" value="PROTEIN HGH1 HOMOLOG"/>
    <property type="match status" value="1"/>
</dbReference>
<comment type="similarity">
    <text evidence="1">Belongs to the HGH1 family.</text>
</comment>
<sequence length="367" mass="42155">MGSTEVLRTILQISDEDEYINQLSDELSTYFNLLTGVIVESKDLMSPSNLASDEMFLLTLKCCINFCARIDLNKKLFECVNEKRRDDFLTSLTSFSFSEAKEDAKNLGISLLVNLTVISEWVNVFCNAPFANIIYRKITSKRSPSCLELKLILNLTSSAKMRRHMCEERTGLSLFLARLSEIPDVESRMAIAGIFKNCSFEEECHGRICFISNDILTEVLLPLCDQSDNISEDDRSKLPDRVREVYELKSAKREEDIGVKITLCESLLQLCATKDGRSHLRSLGVYFILREMHRQECCREEKLDKSGRKDELRTQRELVYIIEQIVDQLICEEYERPPGVKSLRDIPLDPQTQEKLEKAKADFLNSN</sequence>
<accession>A0A564YS94</accession>
<reference evidence="5 6" key="1">
    <citation type="submission" date="2019-07" db="EMBL/GenBank/DDBJ databases">
        <authorList>
            <person name="Jastrzebski P J."/>
            <person name="Paukszto L."/>
            <person name="Jastrzebski P J."/>
        </authorList>
    </citation>
    <scope>NUCLEOTIDE SEQUENCE [LARGE SCALE GENOMIC DNA]</scope>
    <source>
        <strain evidence="5 6">WMS-il1</strain>
    </source>
</reference>
<dbReference type="InterPro" id="IPR039717">
    <property type="entry name" value="Hgh1"/>
</dbReference>
<dbReference type="Pfam" id="PF04064">
    <property type="entry name" value="DUF384"/>
    <property type="match status" value="1"/>
</dbReference>
<evidence type="ECO:0000313" key="6">
    <source>
        <dbReference type="Proteomes" id="UP000321570"/>
    </source>
</evidence>